<dbReference type="AlphaFoldDB" id="A0A0J7KYN8"/>
<comment type="similarity">
    <text evidence="2">Belongs to the glycosyl hydrolase 9 (cellulase E) family.</text>
</comment>
<dbReference type="GO" id="GO:0008810">
    <property type="term" value="F:cellulase activity"/>
    <property type="evidence" value="ECO:0007669"/>
    <property type="project" value="UniProtKB-EC"/>
</dbReference>
<dbReference type="GO" id="GO:0030245">
    <property type="term" value="P:cellulose catabolic process"/>
    <property type="evidence" value="ECO:0007669"/>
    <property type="project" value="UniProtKB-KW"/>
</dbReference>
<dbReference type="InterPro" id="IPR008928">
    <property type="entry name" value="6-hairpin_glycosidase_sf"/>
</dbReference>
<reference evidence="10 11" key="1">
    <citation type="submission" date="2015-04" db="EMBL/GenBank/DDBJ databases">
        <title>Lasius niger genome sequencing.</title>
        <authorList>
            <person name="Konorov E.A."/>
            <person name="Nikitin M.A."/>
            <person name="Kirill M.V."/>
            <person name="Chang P."/>
        </authorList>
    </citation>
    <scope>NUCLEOTIDE SEQUENCE [LARGE SCALE GENOMIC DNA]</scope>
    <source>
        <tissue evidence="10">Whole</tissue>
    </source>
</reference>
<evidence type="ECO:0000256" key="4">
    <source>
        <dbReference type="ARBA" id="ARBA00022801"/>
    </source>
</evidence>
<organism evidence="10 11">
    <name type="scientific">Lasius niger</name>
    <name type="common">Black garden ant</name>
    <dbReference type="NCBI Taxonomy" id="67767"/>
    <lineage>
        <taxon>Eukaryota</taxon>
        <taxon>Metazoa</taxon>
        <taxon>Ecdysozoa</taxon>
        <taxon>Arthropoda</taxon>
        <taxon>Hexapoda</taxon>
        <taxon>Insecta</taxon>
        <taxon>Pterygota</taxon>
        <taxon>Neoptera</taxon>
        <taxon>Endopterygota</taxon>
        <taxon>Hymenoptera</taxon>
        <taxon>Apocrita</taxon>
        <taxon>Aculeata</taxon>
        <taxon>Formicoidea</taxon>
        <taxon>Formicidae</taxon>
        <taxon>Formicinae</taxon>
        <taxon>Lasius</taxon>
        <taxon>Lasius</taxon>
    </lineage>
</organism>
<dbReference type="Pfam" id="PF00759">
    <property type="entry name" value="Glyco_hydro_9"/>
    <property type="match status" value="1"/>
</dbReference>
<keyword evidence="5" id="KW-0136">Cellulose degradation</keyword>
<keyword evidence="6" id="KW-0119">Carbohydrate metabolism</keyword>
<dbReference type="Gene3D" id="1.50.10.10">
    <property type="match status" value="1"/>
</dbReference>
<evidence type="ECO:0000256" key="3">
    <source>
        <dbReference type="ARBA" id="ARBA00012601"/>
    </source>
</evidence>
<evidence type="ECO:0000256" key="2">
    <source>
        <dbReference type="ARBA" id="ARBA00007072"/>
    </source>
</evidence>
<keyword evidence="11" id="KW-1185">Reference proteome</keyword>
<protein>
    <recommendedName>
        <fullName evidence="3">cellulase</fullName>
        <ecNumber evidence="3">3.2.1.4</ecNumber>
    </recommendedName>
</protein>
<proteinExistence type="inferred from homology"/>
<keyword evidence="8" id="KW-0624">Polysaccharide degradation</keyword>
<evidence type="ECO:0000256" key="7">
    <source>
        <dbReference type="ARBA" id="ARBA00023295"/>
    </source>
</evidence>
<evidence type="ECO:0000256" key="8">
    <source>
        <dbReference type="ARBA" id="ARBA00023326"/>
    </source>
</evidence>
<dbReference type="EC" id="3.2.1.4" evidence="3"/>
<accession>A0A0J7KYN8</accession>
<dbReference type="InterPro" id="IPR001701">
    <property type="entry name" value="Glyco_hydro_9"/>
</dbReference>
<dbReference type="InterPro" id="IPR012341">
    <property type="entry name" value="6hp_glycosidase-like_sf"/>
</dbReference>
<evidence type="ECO:0000256" key="1">
    <source>
        <dbReference type="ARBA" id="ARBA00000966"/>
    </source>
</evidence>
<evidence type="ECO:0000256" key="6">
    <source>
        <dbReference type="ARBA" id="ARBA00023277"/>
    </source>
</evidence>
<name>A0A0J7KYN8_LASNI</name>
<evidence type="ECO:0000313" key="10">
    <source>
        <dbReference type="EMBL" id="KMQ95413.1"/>
    </source>
</evidence>
<dbReference type="SUPFAM" id="SSF48208">
    <property type="entry name" value="Six-hairpin glycosidases"/>
    <property type="match status" value="1"/>
</dbReference>
<gene>
    <name evidence="10" type="ORF">RF55_4375</name>
</gene>
<evidence type="ECO:0000313" key="11">
    <source>
        <dbReference type="Proteomes" id="UP000036403"/>
    </source>
</evidence>
<comment type="caution">
    <text evidence="10">The sequence shown here is derived from an EMBL/GenBank/DDBJ whole genome shotgun (WGS) entry which is preliminary data.</text>
</comment>
<dbReference type="EMBL" id="LBMM01002001">
    <property type="protein sequence ID" value="KMQ95413.1"/>
    <property type="molecule type" value="Genomic_DNA"/>
</dbReference>
<feature type="domain" description="Glycoside hydrolase family 9" evidence="9">
    <location>
        <begin position="41"/>
        <end position="463"/>
    </location>
</feature>
<sequence>MKLDLFVTCVTILPAILIISTCRTNAFIVDVKNVTDKSHDYAEVIKLSLLYFEAQRSGKLPKDNRIPWRGDSAVNDRGPNCEDLSGGYYDAADFVKFTFTTAFTTTILAWGVISWPKAYIAANQLDEIYKTIKWATDYFIKCHVSKNVLYGQVGDFMSDQMYWGRPEEMTICRPAFKIDAEHPGSDLAGETAAALAASSIIFRSVDRDYSLWCLQHAIELYEFADTYRGFYLEAITNAKEFFSSTDYGDELAWAALWLFSATRDHKYLEHALHHYQNFRLDKRPNEFFYNNKIAGVQVLLAQLEGRSEHQEAARAFCDFSVQKQKRTPKGLLYINKTGTLSHAANVAFLCLEAADFGIGDSRLIYRQFAEEQIAYILGSTGRSYVVGYGKNSPKQPLHAASSCPDRPAPCGWADYDKNESNPQILYGALVSGPNENDEFNDHREEDIYTEVLINYNAGFTSALAGLLQLQLDGL</sequence>
<evidence type="ECO:0000259" key="9">
    <source>
        <dbReference type="Pfam" id="PF00759"/>
    </source>
</evidence>
<dbReference type="STRING" id="67767.A0A0J7KYN8"/>
<dbReference type="PaxDb" id="67767-A0A0J7KYN8"/>
<dbReference type="PANTHER" id="PTHR22298">
    <property type="entry name" value="ENDO-1,4-BETA-GLUCANASE"/>
    <property type="match status" value="1"/>
</dbReference>
<keyword evidence="7" id="KW-0326">Glycosidase</keyword>
<evidence type="ECO:0000256" key="5">
    <source>
        <dbReference type="ARBA" id="ARBA00023001"/>
    </source>
</evidence>
<dbReference type="Proteomes" id="UP000036403">
    <property type="component" value="Unassembled WGS sequence"/>
</dbReference>
<keyword evidence="4" id="KW-0378">Hydrolase</keyword>
<comment type="catalytic activity">
    <reaction evidence="1">
        <text>Endohydrolysis of (1-&gt;4)-beta-D-glucosidic linkages in cellulose, lichenin and cereal beta-D-glucans.</text>
        <dbReference type="EC" id="3.2.1.4"/>
    </reaction>
</comment>
<dbReference type="OrthoDB" id="10257085at2759"/>